<evidence type="ECO:0000313" key="4">
    <source>
        <dbReference type="EMBL" id="KAK9828713.1"/>
    </source>
</evidence>
<dbReference type="PANTHER" id="PTHR13068:SF151">
    <property type="entry name" value="TRANSCRIPTION TERMINATION FACTOR MTERF9, CHLOROPLASTIC"/>
    <property type="match status" value="1"/>
</dbReference>
<dbReference type="GO" id="GO:0006353">
    <property type="term" value="P:DNA-templated transcription termination"/>
    <property type="evidence" value="ECO:0007669"/>
    <property type="project" value="UniProtKB-KW"/>
</dbReference>
<keyword evidence="5" id="KW-1185">Reference proteome</keyword>
<evidence type="ECO:0000256" key="1">
    <source>
        <dbReference type="ARBA" id="ARBA00007692"/>
    </source>
</evidence>
<dbReference type="SMART" id="SM00733">
    <property type="entry name" value="Mterf"/>
    <property type="match status" value="14"/>
</dbReference>
<dbReference type="Proteomes" id="UP001489004">
    <property type="component" value="Unassembled WGS sequence"/>
</dbReference>
<dbReference type="InterPro" id="IPR038538">
    <property type="entry name" value="MTERF_sf"/>
</dbReference>
<keyword evidence="2" id="KW-0806">Transcription termination</keyword>
<comment type="caution">
    <text evidence="4">The sequence shown here is derived from an EMBL/GenBank/DDBJ whole genome shotgun (WGS) entry which is preliminary data.</text>
</comment>
<reference evidence="4 5" key="1">
    <citation type="journal article" date="2024" name="Nat. Commun.">
        <title>Phylogenomics reveals the evolutionary origins of lichenization in chlorophyte algae.</title>
        <authorList>
            <person name="Puginier C."/>
            <person name="Libourel C."/>
            <person name="Otte J."/>
            <person name="Skaloud P."/>
            <person name="Haon M."/>
            <person name="Grisel S."/>
            <person name="Petersen M."/>
            <person name="Berrin J.G."/>
            <person name="Delaux P.M."/>
            <person name="Dal Grande F."/>
            <person name="Keller J."/>
        </authorList>
    </citation>
    <scope>NUCLEOTIDE SEQUENCE [LARGE SCALE GENOMIC DNA]</scope>
    <source>
        <strain evidence="4 5">SAG 2043</strain>
    </source>
</reference>
<comment type="similarity">
    <text evidence="1">Belongs to the mTERF family.</text>
</comment>
<gene>
    <name evidence="4" type="ORF">WJX72_001677</name>
</gene>
<keyword evidence="2" id="KW-0805">Transcription regulation</keyword>
<dbReference type="EMBL" id="JALJOR010000001">
    <property type="protein sequence ID" value="KAK9828713.1"/>
    <property type="molecule type" value="Genomic_DNA"/>
</dbReference>
<dbReference type="GO" id="GO:0003676">
    <property type="term" value="F:nucleic acid binding"/>
    <property type="evidence" value="ECO:0007669"/>
    <property type="project" value="InterPro"/>
</dbReference>
<keyword evidence="2" id="KW-0804">Transcription</keyword>
<sequence>MHSTASVLTVEPEWHSDGVDMYLHTTVRFLRDIGVSTQVLASTVRERPQVLEGALQAAVEYLWSIGMNAAEISSILSSLTSALDESMLPKLAYLHSIGVKSLPPLQQLDRLSVDGHLRLTVQFLTDDVGVRHGDIAALISGYPQVLSLPLETQLRPALQHLRDLGLTCLAVRRMLTEYPAILAVDVPRMVAHLQVQLGVGEKQVGKLVADFPACLLLGTQVNLRPQLEYLAGLTASQQPASLVLRLPQLLTWSVETHLVPQVTFLCGLGLTKGEVGDLVQAHPLLLNAALRPQLEYLIGLGVAPRQFAFVIQHFPQVLGYASDGKVRPLPHFLVSLGVKPELLGKLIKPYQPVLGHTGVTRTAAMLRNMRFGPGTSSVPMQAVEGMVLKGGVLNMGATTSHLQPAVRFLRSVAVPWKEIAAMASQCPQVLEARVRATLLPTIDFLFNAGLTPEDVGKLLRWHPRLLSLGTERLQQAADNLRALGIGTYHVGRVIRSAPHVCEAPVHKLAANLEYLQSLALSAEAVHSMVVRHPTLLTLQLAHLQRSVACMQAWGLTQDTIAAMLQRCPLLLTMPLHSPRYGLKLQFLREVLHHDVAAFLRMHPVFLIYSLPNRTGPRTAYLMRAGRRLEDLVETLSATDAKFCQEIAVCTLEQYHAFKEQWVRTEGARWGGK</sequence>
<evidence type="ECO:0000313" key="5">
    <source>
        <dbReference type="Proteomes" id="UP001489004"/>
    </source>
</evidence>
<evidence type="ECO:0000256" key="3">
    <source>
        <dbReference type="ARBA" id="ARBA00022946"/>
    </source>
</evidence>
<protein>
    <submittedName>
        <fullName evidence="4">Uncharacterized protein</fullName>
    </submittedName>
</protein>
<evidence type="ECO:0000256" key="2">
    <source>
        <dbReference type="ARBA" id="ARBA00022472"/>
    </source>
</evidence>
<dbReference type="AlphaFoldDB" id="A0AAW1R5E9"/>
<dbReference type="Pfam" id="PF02536">
    <property type="entry name" value="mTERF"/>
    <property type="match status" value="2"/>
</dbReference>
<name>A0AAW1R5E9_9CHLO</name>
<accession>A0AAW1R5E9</accession>
<organism evidence="4 5">
    <name type="scientific">[Myrmecia] bisecta</name>
    <dbReference type="NCBI Taxonomy" id="41462"/>
    <lineage>
        <taxon>Eukaryota</taxon>
        <taxon>Viridiplantae</taxon>
        <taxon>Chlorophyta</taxon>
        <taxon>core chlorophytes</taxon>
        <taxon>Trebouxiophyceae</taxon>
        <taxon>Trebouxiales</taxon>
        <taxon>Trebouxiaceae</taxon>
        <taxon>Myrmecia</taxon>
    </lineage>
</organism>
<dbReference type="InterPro" id="IPR003690">
    <property type="entry name" value="MTERF"/>
</dbReference>
<keyword evidence="3" id="KW-0809">Transit peptide</keyword>
<proteinExistence type="inferred from homology"/>
<dbReference type="Gene3D" id="1.25.70.10">
    <property type="entry name" value="Transcription termination factor 3, mitochondrial"/>
    <property type="match status" value="2"/>
</dbReference>
<dbReference type="PANTHER" id="PTHR13068">
    <property type="entry name" value="CGI-12 PROTEIN-RELATED"/>
    <property type="match status" value="1"/>
</dbReference>